<dbReference type="EMBL" id="SHMF01000004">
    <property type="protein sequence ID" value="TAA33726.1"/>
    <property type="molecule type" value="Genomic_DNA"/>
</dbReference>
<gene>
    <name evidence="1" type="ORF">EA656_14910</name>
</gene>
<comment type="caution">
    <text evidence="1">The sequence shown here is derived from an EMBL/GenBank/DDBJ whole genome shotgun (WGS) entry which is preliminary data.</text>
</comment>
<protein>
    <submittedName>
        <fullName evidence="1">Uncharacterized protein</fullName>
    </submittedName>
</protein>
<reference evidence="1 2" key="1">
    <citation type="submission" date="2019-02" db="EMBL/GenBank/DDBJ databases">
        <title>WGS of Pseudoxanthomonas species novum from clinical isolates.</title>
        <authorList>
            <person name="Bernier A.-M."/>
            <person name="Bernard K."/>
            <person name="Vachon A."/>
        </authorList>
    </citation>
    <scope>NUCLEOTIDE SEQUENCE [LARGE SCALE GENOMIC DNA]</scope>
    <source>
        <strain evidence="1 2">NML140781</strain>
    </source>
</reference>
<accession>A0A4Q8LSC6</accession>
<dbReference type="AlphaFoldDB" id="A0A4Q8LSC6"/>
<organism evidence="1 2">
    <name type="scientific">Pseudoxanthomonas winnipegensis</name>
    <dbReference type="NCBI Taxonomy" id="2480810"/>
    <lineage>
        <taxon>Bacteria</taxon>
        <taxon>Pseudomonadati</taxon>
        <taxon>Pseudomonadota</taxon>
        <taxon>Gammaproteobacteria</taxon>
        <taxon>Lysobacterales</taxon>
        <taxon>Lysobacteraceae</taxon>
        <taxon>Pseudoxanthomonas</taxon>
    </lineage>
</organism>
<dbReference type="RefSeq" id="WP_130524351.1">
    <property type="nucleotide sequence ID" value="NZ_SHLZ01000005.1"/>
</dbReference>
<proteinExistence type="predicted"/>
<evidence type="ECO:0000313" key="1">
    <source>
        <dbReference type="EMBL" id="TAA33726.1"/>
    </source>
</evidence>
<name>A0A4Q8LSC6_9GAMM</name>
<sequence>MNLPNGQPLLLQTAPSWSYQRQLVEIAERTAAQLIELHRCPTPERCDIMAAALEGTKLHVLQLRTALVQEGTGNGA</sequence>
<evidence type="ECO:0000313" key="2">
    <source>
        <dbReference type="Proteomes" id="UP000292087"/>
    </source>
</evidence>
<dbReference type="Proteomes" id="UP000292087">
    <property type="component" value="Unassembled WGS sequence"/>
</dbReference>